<reference evidence="3 4" key="1">
    <citation type="submission" date="2018-06" db="EMBL/GenBank/DDBJ databases">
        <title>Genomic Encyclopedia of Type Strains, Phase IV (KMG-IV): sequencing the most valuable type-strain genomes for metagenomic binning, comparative biology and taxonomic classification.</title>
        <authorList>
            <person name="Goeker M."/>
        </authorList>
    </citation>
    <scope>NUCLEOTIDE SEQUENCE [LARGE SCALE GENOMIC DNA]</scope>
    <source>
        <strain evidence="3 4">DSM 24875</strain>
    </source>
</reference>
<comment type="caution">
    <text evidence="3">The sequence shown here is derived from an EMBL/GenBank/DDBJ whole genome shotgun (WGS) entry which is preliminary data.</text>
</comment>
<feature type="transmembrane region" description="Helical" evidence="2">
    <location>
        <begin position="7"/>
        <end position="29"/>
    </location>
</feature>
<keyword evidence="2" id="KW-1133">Transmembrane helix</keyword>
<evidence type="ECO:0000313" key="4">
    <source>
        <dbReference type="Proteomes" id="UP000253529"/>
    </source>
</evidence>
<evidence type="ECO:0000256" key="1">
    <source>
        <dbReference type="SAM" id="Coils"/>
    </source>
</evidence>
<name>A0A366F550_9HYPH</name>
<dbReference type="EMBL" id="QNRK01000021">
    <property type="protein sequence ID" value="RBP09747.1"/>
    <property type="molecule type" value="Genomic_DNA"/>
</dbReference>
<protein>
    <submittedName>
        <fullName evidence="3">Cell division protein FtsB</fullName>
    </submittedName>
</protein>
<proteinExistence type="predicted"/>
<keyword evidence="2" id="KW-0472">Membrane</keyword>
<evidence type="ECO:0000313" key="3">
    <source>
        <dbReference type="EMBL" id="RBP09747.1"/>
    </source>
</evidence>
<gene>
    <name evidence="3" type="ORF">DFR50_12193</name>
</gene>
<dbReference type="Proteomes" id="UP000253529">
    <property type="component" value="Unassembled WGS sequence"/>
</dbReference>
<sequence>MVVRTRLRSILAPFVFYLVLGVATGYLVWGASNGPHGLKAAEKAAAEAVVLQNQLATLKEERGRWERRVAALRPESVDRDLLDEEAHLQLDRVGKDEVVIFTKPQKVR</sequence>
<keyword evidence="2" id="KW-0812">Transmembrane</keyword>
<dbReference type="AlphaFoldDB" id="A0A366F550"/>
<evidence type="ECO:0000256" key="2">
    <source>
        <dbReference type="SAM" id="Phobius"/>
    </source>
</evidence>
<keyword evidence="4" id="KW-1185">Reference proteome</keyword>
<dbReference type="OrthoDB" id="9815600at2"/>
<organism evidence="3 4">
    <name type="scientific">Roseiarcus fermentans</name>
    <dbReference type="NCBI Taxonomy" id="1473586"/>
    <lineage>
        <taxon>Bacteria</taxon>
        <taxon>Pseudomonadati</taxon>
        <taxon>Pseudomonadota</taxon>
        <taxon>Alphaproteobacteria</taxon>
        <taxon>Hyphomicrobiales</taxon>
        <taxon>Roseiarcaceae</taxon>
        <taxon>Roseiarcus</taxon>
    </lineage>
</organism>
<dbReference type="RefSeq" id="WP_113890751.1">
    <property type="nucleotide sequence ID" value="NZ_QNRK01000021.1"/>
</dbReference>
<keyword evidence="1" id="KW-0175">Coiled coil</keyword>
<keyword evidence="3" id="KW-0131">Cell cycle</keyword>
<accession>A0A366F550</accession>
<keyword evidence="3" id="KW-0132">Cell division</keyword>
<dbReference type="GO" id="GO:0051301">
    <property type="term" value="P:cell division"/>
    <property type="evidence" value="ECO:0007669"/>
    <property type="project" value="UniProtKB-KW"/>
</dbReference>
<feature type="coiled-coil region" evidence="1">
    <location>
        <begin position="41"/>
        <end position="68"/>
    </location>
</feature>